<dbReference type="GO" id="GO:0006644">
    <property type="term" value="P:phospholipid metabolic process"/>
    <property type="evidence" value="ECO:0007669"/>
    <property type="project" value="InterPro"/>
</dbReference>
<sequence>MEDKMTGTKQQQQNISKENNYQEPNLTKSIGIDISMNGLNTQNNSNCSSSSSNSSNSKDSEIYIESKVQSENSNNSKGFSININPESASNSGISSSNSNISNNAHRKYDHMIISHKRIPFIGNLSRKENRALFYILDWVFCIVLGFIGALIFYYVPVRGRLFTLDDKDISYPFLEEIVPFPHLIVYAAIIPVIIVSGVNLLFTRNLTDFHHGLMGLLQSIAVTLLLVASFKSFIGGLRPNFLSVCNPSQELIEKAQPQGFGGIYYNSDICTASKWEINDALSAYPSGHAAIAAAGLFYLALYLYAKLKVFYNRGHLIVYAIVLMCVIGFLLIGITRIADYRHTFGNVVCGWIIGIFISISMYKLNYMSLIGNDNHIPIAFSYEHDD</sequence>
<keyword evidence="3 7" id="KW-0812">Transmembrane</keyword>
<keyword evidence="5 7" id="KW-0472">Membrane</keyword>
<dbReference type="GO" id="GO:0046839">
    <property type="term" value="P:phospholipid dephosphorylation"/>
    <property type="evidence" value="ECO:0007669"/>
    <property type="project" value="TreeGrafter"/>
</dbReference>
<dbReference type="SMART" id="SM00014">
    <property type="entry name" value="acidPPc"/>
    <property type="match status" value="1"/>
</dbReference>
<feature type="region of interest" description="Disordered" evidence="6">
    <location>
        <begin position="1"/>
        <end position="26"/>
    </location>
</feature>
<dbReference type="PANTHER" id="PTHR10165">
    <property type="entry name" value="LIPID PHOSPHATE PHOSPHATASE"/>
    <property type="match status" value="1"/>
</dbReference>
<dbReference type="AlphaFoldDB" id="A0A151ZE72"/>
<feature type="transmembrane region" description="Helical" evidence="7">
    <location>
        <begin position="214"/>
        <end position="234"/>
    </location>
</feature>
<feature type="compositionally biased region" description="Polar residues" evidence="6">
    <location>
        <begin position="7"/>
        <end position="26"/>
    </location>
</feature>
<feature type="transmembrane region" description="Helical" evidence="7">
    <location>
        <begin position="344"/>
        <end position="362"/>
    </location>
</feature>
<comment type="similarity">
    <text evidence="2">Belongs to the PA-phosphatase related phosphoesterase family.</text>
</comment>
<evidence type="ECO:0000313" key="10">
    <source>
        <dbReference type="Proteomes" id="UP000076078"/>
    </source>
</evidence>
<reference evidence="9 10" key="1">
    <citation type="submission" date="2015-12" db="EMBL/GenBank/DDBJ databases">
        <title>Dictyostelia acquired genes for synthesis and detection of signals that induce cell-type specialization by lateral gene transfer from prokaryotes.</title>
        <authorList>
            <person name="Gloeckner G."/>
            <person name="Schaap P."/>
        </authorList>
    </citation>
    <scope>NUCLEOTIDE SEQUENCE [LARGE SCALE GENOMIC DNA]</scope>
    <source>
        <strain evidence="9 10">TK</strain>
    </source>
</reference>
<feature type="transmembrane region" description="Helical" evidence="7">
    <location>
        <begin position="183"/>
        <end position="202"/>
    </location>
</feature>
<name>A0A151ZE72_TIELA</name>
<dbReference type="Pfam" id="PF01569">
    <property type="entry name" value="PAP2"/>
    <property type="match status" value="1"/>
</dbReference>
<feature type="transmembrane region" description="Helical" evidence="7">
    <location>
        <begin position="283"/>
        <end position="304"/>
    </location>
</feature>
<dbReference type="Proteomes" id="UP000076078">
    <property type="component" value="Unassembled WGS sequence"/>
</dbReference>
<dbReference type="InterPro" id="IPR043216">
    <property type="entry name" value="PAP-like"/>
</dbReference>
<organism evidence="9 10">
    <name type="scientific">Tieghemostelium lacteum</name>
    <name type="common">Slime mold</name>
    <name type="synonym">Dictyostelium lacteum</name>
    <dbReference type="NCBI Taxonomy" id="361077"/>
    <lineage>
        <taxon>Eukaryota</taxon>
        <taxon>Amoebozoa</taxon>
        <taxon>Evosea</taxon>
        <taxon>Eumycetozoa</taxon>
        <taxon>Dictyostelia</taxon>
        <taxon>Dictyosteliales</taxon>
        <taxon>Raperosteliaceae</taxon>
        <taxon>Tieghemostelium</taxon>
    </lineage>
</organism>
<comment type="subcellular location">
    <subcellularLocation>
        <location evidence="1">Membrane</location>
        <topology evidence="1">Multi-pass membrane protein</topology>
    </subcellularLocation>
</comment>
<feature type="region of interest" description="Disordered" evidence="6">
    <location>
        <begin position="41"/>
        <end position="60"/>
    </location>
</feature>
<dbReference type="EMBL" id="LODT01000031">
    <property type="protein sequence ID" value="KYQ92210.1"/>
    <property type="molecule type" value="Genomic_DNA"/>
</dbReference>
<dbReference type="InterPro" id="IPR000326">
    <property type="entry name" value="PAP2/HPO"/>
</dbReference>
<dbReference type="SUPFAM" id="SSF48317">
    <property type="entry name" value="Acid phosphatase/Vanadium-dependent haloperoxidase"/>
    <property type="match status" value="1"/>
</dbReference>
<dbReference type="OMA" id="WDINNGI"/>
<evidence type="ECO:0000256" key="7">
    <source>
        <dbReference type="SAM" id="Phobius"/>
    </source>
</evidence>
<evidence type="ECO:0000256" key="5">
    <source>
        <dbReference type="ARBA" id="ARBA00023136"/>
    </source>
</evidence>
<evidence type="ECO:0000313" key="9">
    <source>
        <dbReference type="EMBL" id="KYQ92210.1"/>
    </source>
</evidence>
<feature type="transmembrane region" description="Helical" evidence="7">
    <location>
        <begin position="131"/>
        <end position="155"/>
    </location>
</feature>
<dbReference type="InterPro" id="IPR036938">
    <property type="entry name" value="PAP2/HPO_sf"/>
</dbReference>
<dbReference type="OrthoDB" id="10030083at2759"/>
<evidence type="ECO:0000256" key="2">
    <source>
        <dbReference type="ARBA" id="ARBA00008816"/>
    </source>
</evidence>
<protein>
    <submittedName>
        <fullName evidence="9">Phosphoesterase</fullName>
    </submittedName>
</protein>
<dbReference type="InParanoid" id="A0A151ZE72"/>
<dbReference type="GO" id="GO:0016020">
    <property type="term" value="C:membrane"/>
    <property type="evidence" value="ECO:0007669"/>
    <property type="project" value="UniProtKB-SubCell"/>
</dbReference>
<dbReference type="CDD" id="cd03390">
    <property type="entry name" value="PAP2_containing_1_like"/>
    <property type="match status" value="1"/>
</dbReference>
<evidence type="ECO:0000256" key="3">
    <source>
        <dbReference type="ARBA" id="ARBA00022692"/>
    </source>
</evidence>
<feature type="compositionally biased region" description="Low complexity" evidence="6">
    <location>
        <begin position="43"/>
        <end position="57"/>
    </location>
</feature>
<evidence type="ECO:0000256" key="6">
    <source>
        <dbReference type="SAM" id="MobiDB-lite"/>
    </source>
</evidence>
<feature type="domain" description="Phosphatidic acid phosphatase type 2/haloperoxidase" evidence="8">
    <location>
        <begin position="211"/>
        <end position="362"/>
    </location>
</feature>
<dbReference type="Gene3D" id="1.20.144.10">
    <property type="entry name" value="Phosphatidic acid phosphatase type 2/haloperoxidase"/>
    <property type="match status" value="1"/>
</dbReference>
<proteinExistence type="inferred from homology"/>
<comment type="caution">
    <text evidence="9">The sequence shown here is derived from an EMBL/GenBank/DDBJ whole genome shotgun (WGS) entry which is preliminary data.</text>
</comment>
<evidence type="ECO:0000256" key="4">
    <source>
        <dbReference type="ARBA" id="ARBA00022989"/>
    </source>
</evidence>
<keyword evidence="10" id="KW-1185">Reference proteome</keyword>
<evidence type="ECO:0000256" key="1">
    <source>
        <dbReference type="ARBA" id="ARBA00004141"/>
    </source>
</evidence>
<dbReference type="PANTHER" id="PTHR10165:SF108">
    <property type="entry name" value="PA-PHOSPHATASE RELATED-FAMILY PROTEIN DDB_G0271516-RELATED"/>
    <property type="match status" value="1"/>
</dbReference>
<dbReference type="GO" id="GO:0008195">
    <property type="term" value="F:phosphatidate phosphatase activity"/>
    <property type="evidence" value="ECO:0007669"/>
    <property type="project" value="TreeGrafter"/>
</dbReference>
<evidence type="ECO:0000259" key="8">
    <source>
        <dbReference type="SMART" id="SM00014"/>
    </source>
</evidence>
<keyword evidence="4 7" id="KW-1133">Transmembrane helix</keyword>
<dbReference type="STRING" id="361077.A0A151ZE72"/>
<accession>A0A151ZE72</accession>
<gene>
    <name evidence="9" type="ORF">DLAC_07056</name>
</gene>
<feature type="transmembrane region" description="Helical" evidence="7">
    <location>
        <begin position="316"/>
        <end position="338"/>
    </location>
</feature>